<evidence type="ECO:0000313" key="2">
    <source>
        <dbReference type="EMBL" id="GFU52696.1"/>
    </source>
</evidence>
<comment type="caution">
    <text evidence="2">The sequence shown here is derived from an EMBL/GenBank/DDBJ whole genome shotgun (WGS) entry which is preliminary data.</text>
</comment>
<proteinExistence type="predicted"/>
<reference evidence="2" key="1">
    <citation type="submission" date="2020-08" db="EMBL/GenBank/DDBJ databases">
        <title>Multicomponent nature underlies the extraordinary mechanical properties of spider dragline silk.</title>
        <authorList>
            <person name="Kono N."/>
            <person name="Nakamura H."/>
            <person name="Mori M."/>
            <person name="Yoshida Y."/>
            <person name="Ohtoshi R."/>
            <person name="Malay A.D."/>
            <person name="Moran D.A.P."/>
            <person name="Tomita M."/>
            <person name="Numata K."/>
            <person name="Arakawa K."/>
        </authorList>
    </citation>
    <scope>NUCLEOTIDE SEQUENCE</scope>
</reference>
<gene>
    <name evidence="2" type="primary">X975_15302</name>
    <name evidence="2" type="ORF">NPIL_111711</name>
</gene>
<sequence>MCMSLHIYISLHVGAPLSVESNRKCIPCFCQPAYMINVSLSSAACEPLLVTDSTVVVVTFQITKAVNMKNVLCLLLVLTVFIAFSEAGLCSWVCRKVCNTKDYCETLCTFLCTDPVEIKKTYSFPALED</sequence>
<dbReference type="EMBL" id="BMAW01038596">
    <property type="protein sequence ID" value="GFU52696.1"/>
    <property type="molecule type" value="Genomic_DNA"/>
</dbReference>
<evidence type="ECO:0000313" key="3">
    <source>
        <dbReference type="Proteomes" id="UP000887013"/>
    </source>
</evidence>
<feature type="transmembrane region" description="Helical" evidence="1">
    <location>
        <begin position="71"/>
        <end position="89"/>
    </location>
</feature>
<evidence type="ECO:0000256" key="1">
    <source>
        <dbReference type="SAM" id="Phobius"/>
    </source>
</evidence>
<dbReference type="Proteomes" id="UP000887013">
    <property type="component" value="Unassembled WGS sequence"/>
</dbReference>
<dbReference type="OrthoDB" id="6431193at2759"/>
<keyword evidence="1" id="KW-0812">Transmembrane</keyword>
<accession>A0A8X6UU38</accession>
<name>A0A8X6UU38_NEPPI</name>
<organism evidence="2 3">
    <name type="scientific">Nephila pilipes</name>
    <name type="common">Giant wood spider</name>
    <name type="synonym">Nephila maculata</name>
    <dbReference type="NCBI Taxonomy" id="299642"/>
    <lineage>
        <taxon>Eukaryota</taxon>
        <taxon>Metazoa</taxon>
        <taxon>Ecdysozoa</taxon>
        <taxon>Arthropoda</taxon>
        <taxon>Chelicerata</taxon>
        <taxon>Arachnida</taxon>
        <taxon>Araneae</taxon>
        <taxon>Araneomorphae</taxon>
        <taxon>Entelegynae</taxon>
        <taxon>Araneoidea</taxon>
        <taxon>Nephilidae</taxon>
        <taxon>Nephila</taxon>
    </lineage>
</organism>
<keyword evidence="1" id="KW-0472">Membrane</keyword>
<protein>
    <submittedName>
        <fullName evidence="2">Uncharacterized protein</fullName>
    </submittedName>
</protein>
<keyword evidence="1" id="KW-1133">Transmembrane helix</keyword>
<dbReference type="AlphaFoldDB" id="A0A8X6UU38"/>
<keyword evidence="3" id="KW-1185">Reference proteome</keyword>